<organism evidence="2 3">
    <name type="scientific">Prosthecobacter fluviatilis</name>
    <dbReference type="NCBI Taxonomy" id="445931"/>
    <lineage>
        <taxon>Bacteria</taxon>
        <taxon>Pseudomonadati</taxon>
        <taxon>Verrucomicrobiota</taxon>
        <taxon>Verrucomicrobiia</taxon>
        <taxon>Verrucomicrobiales</taxon>
        <taxon>Verrucomicrobiaceae</taxon>
        <taxon>Prosthecobacter</taxon>
    </lineage>
</organism>
<keyword evidence="1" id="KW-0812">Transmembrane</keyword>
<proteinExistence type="predicted"/>
<evidence type="ECO:0008006" key="4">
    <source>
        <dbReference type="Google" id="ProtNLM"/>
    </source>
</evidence>
<keyword evidence="3" id="KW-1185">Reference proteome</keyword>
<accession>A0ABW0KTQ9</accession>
<keyword evidence="1" id="KW-0472">Membrane</keyword>
<dbReference type="EMBL" id="JBHSMQ010000007">
    <property type="protein sequence ID" value="MFC5456883.1"/>
    <property type="molecule type" value="Genomic_DNA"/>
</dbReference>
<dbReference type="RefSeq" id="WP_377169590.1">
    <property type="nucleotide sequence ID" value="NZ_JBHSMQ010000007.1"/>
</dbReference>
<gene>
    <name evidence="2" type="ORF">ACFQDI_18595</name>
</gene>
<evidence type="ECO:0000313" key="2">
    <source>
        <dbReference type="EMBL" id="MFC5456883.1"/>
    </source>
</evidence>
<feature type="transmembrane region" description="Helical" evidence="1">
    <location>
        <begin position="62"/>
        <end position="87"/>
    </location>
</feature>
<protein>
    <recommendedName>
        <fullName evidence="4">DUF4386 domain-containing protein</fullName>
    </recommendedName>
</protein>
<evidence type="ECO:0000256" key="1">
    <source>
        <dbReference type="SAM" id="Phobius"/>
    </source>
</evidence>
<evidence type="ECO:0000313" key="3">
    <source>
        <dbReference type="Proteomes" id="UP001596052"/>
    </source>
</evidence>
<feature type="transmembrane region" description="Helical" evidence="1">
    <location>
        <begin position="99"/>
        <end position="121"/>
    </location>
</feature>
<comment type="caution">
    <text evidence="2">The sequence shown here is derived from an EMBL/GenBank/DDBJ whole genome shotgun (WGS) entry which is preliminary data.</text>
</comment>
<reference evidence="3" key="1">
    <citation type="journal article" date="2019" name="Int. J. Syst. Evol. Microbiol.">
        <title>The Global Catalogue of Microorganisms (GCM) 10K type strain sequencing project: providing services to taxonomists for standard genome sequencing and annotation.</title>
        <authorList>
            <consortium name="The Broad Institute Genomics Platform"/>
            <consortium name="The Broad Institute Genome Sequencing Center for Infectious Disease"/>
            <person name="Wu L."/>
            <person name="Ma J."/>
        </authorList>
    </citation>
    <scope>NUCLEOTIDE SEQUENCE [LARGE SCALE GENOMIC DNA]</scope>
    <source>
        <strain evidence="3">CGMCC 4.1469</strain>
    </source>
</reference>
<name>A0ABW0KTQ9_9BACT</name>
<feature type="transmembrane region" description="Helical" evidence="1">
    <location>
        <begin position="141"/>
        <end position="164"/>
    </location>
</feature>
<dbReference type="Proteomes" id="UP001596052">
    <property type="component" value="Unassembled WGS sequence"/>
</dbReference>
<keyword evidence="1" id="KW-1133">Transmembrane helix</keyword>
<sequence>METPAPTKSASILQIIGGLYILFGSFTLVSMLSNGKLCFAPLEGQTGLMADMLRSNPSYASIMRALFLPGLVFAVVQFGSGVGLLRLSALARKVAIGCALYGFAAALFTTWLTITYTLPFTLSHTLQQVKNPAMMETTRNITLAAGYVGIVLGLLYPLAAFILLKRIKIPRYSLPPSC</sequence>
<feature type="transmembrane region" description="Helical" evidence="1">
    <location>
        <begin position="12"/>
        <end position="32"/>
    </location>
</feature>